<gene>
    <name evidence="2" type="ORF">BaRGS_00005702</name>
</gene>
<feature type="region of interest" description="Disordered" evidence="1">
    <location>
        <begin position="636"/>
        <end position="717"/>
    </location>
</feature>
<feature type="compositionally biased region" description="Basic and acidic residues" evidence="1">
    <location>
        <begin position="478"/>
        <end position="487"/>
    </location>
</feature>
<evidence type="ECO:0000313" key="3">
    <source>
        <dbReference type="Proteomes" id="UP001519460"/>
    </source>
</evidence>
<sequence length="741" mass="80329">MPSFTNTSSDYVQWQSARRQAAQAARDTAIDIIEHYNRVTLHDDDENQHYSRYDNHATFSVNSSIVDPAAGDGGSSTERGKGKMRTPRSKKSGPLRVEYLARQGTVFTEGISSLSRRSNFPLSLKRNDVLRQNLPDTVKLGREKSRVYFALNQSGSTHGKQHLTNQGDLSAKSTKTLPPPSSSFPWSDVLAVTEMKRSKTFHLDVPLSDRAGLSTRSTLDSRGTAVTDIQPVRQQHRPGGVRYLRYPSSTGAPPSTPMTSDYFGPRNTPHMFGAERKLLRPSKPSVSIVSFGGDTVADGVKRSDFRPRLPVPFKGLSHDLALQGKGNVGTMTNDISRSSSKPGIDLPQLPLRAADAKDVTFPHTSRGRPSRMNYNAQASSRRSRRRFPAGYSRHAVSDRNGNDGVREDNKETSFADDPYADRFRQASSVSSLCEVYIPLPPPASASSRHQDSDTDDEHAGLPEPSIMLTVQEEEEGGDKESPPRSKLSEGGSGYGEGDNNSPRGLESDKSGSRSNRSLLSVPTLNACLDLSEARPPSLLPDVSGEVSLTIEVPLPETRPGPPHTHTPPPPPSHGSGRASGEGGHNIDLHDSPEAIASTSVLNTARTIATQTSIPYDPDAVDDRPKVVKVKTLSMFPDIIPPASPPGLYLSQETEPHREGPTSTASSDPLLRGRVGNKHSGMSKPTLLPELQKDVKQQAVTSSPGGDDSVEDEVRLKSGKSNSVTNITFISPLEIQQNAKRC</sequence>
<feature type="compositionally biased region" description="Pro residues" evidence="1">
    <location>
        <begin position="556"/>
        <end position="572"/>
    </location>
</feature>
<dbReference type="AlphaFoldDB" id="A0ABD0LV94"/>
<feature type="region of interest" description="Disordered" evidence="1">
    <location>
        <begin position="156"/>
        <end position="183"/>
    </location>
</feature>
<feature type="region of interest" description="Disordered" evidence="1">
    <location>
        <begin position="533"/>
        <end position="597"/>
    </location>
</feature>
<accession>A0ABD0LV94</accession>
<feature type="compositionally biased region" description="Basic and acidic residues" evidence="1">
    <location>
        <begin position="448"/>
        <end position="460"/>
    </location>
</feature>
<feature type="compositionally biased region" description="Polar residues" evidence="1">
    <location>
        <begin position="156"/>
        <end position="176"/>
    </location>
</feature>
<feature type="compositionally biased region" description="Basic residues" evidence="1">
    <location>
        <begin position="82"/>
        <end position="93"/>
    </location>
</feature>
<feature type="region of interest" description="Disordered" evidence="1">
    <location>
        <begin position="440"/>
        <end position="518"/>
    </location>
</feature>
<feature type="compositionally biased region" description="Polar residues" evidence="1">
    <location>
        <begin position="329"/>
        <end position="341"/>
    </location>
</feature>
<name>A0ABD0LV94_9CAEN</name>
<feature type="compositionally biased region" description="Basic and acidic residues" evidence="1">
    <location>
        <begin position="395"/>
        <end position="419"/>
    </location>
</feature>
<reference evidence="2 3" key="1">
    <citation type="journal article" date="2023" name="Sci. Data">
        <title>Genome assembly of the Korean intertidal mud-creeper Batillaria attramentaria.</title>
        <authorList>
            <person name="Patra A.K."/>
            <person name="Ho P.T."/>
            <person name="Jun S."/>
            <person name="Lee S.J."/>
            <person name="Kim Y."/>
            <person name="Won Y.J."/>
        </authorList>
    </citation>
    <scope>NUCLEOTIDE SEQUENCE [LARGE SCALE GENOMIC DNA]</scope>
    <source>
        <strain evidence="2">Wonlab-2016</strain>
    </source>
</reference>
<protein>
    <submittedName>
        <fullName evidence="2">Uncharacterized protein</fullName>
    </submittedName>
</protein>
<dbReference type="Proteomes" id="UP001519460">
    <property type="component" value="Unassembled WGS sequence"/>
</dbReference>
<keyword evidence="3" id="KW-1185">Reference proteome</keyword>
<feature type="region of interest" description="Disordered" evidence="1">
    <location>
        <begin position="324"/>
        <end position="347"/>
    </location>
</feature>
<feature type="region of interest" description="Disordered" evidence="1">
    <location>
        <begin position="64"/>
        <end position="93"/>
    </location>
</feature>
<comment type="caution">
    <text evidence="2">The sequence shown here is derived from an EMBL/GenBank/DDBJ whole genome shotgun (WGS) entry which is preliminary data.</text>
</comment>
<dbReference type="EMBL" id="JACVVK020000022">
    <property type="protein sequence ID" value="KAK7503076.1"/>
    <property type="molecule type" value="Genomic_DNA"/>
</dbReference>
<evidence type="ECO:0000256" key="1">
    <source>
        <dbReference type="SAM" id="MobiDB-lite"/>
    </source>
</evidence>
<proteinExistence type="predicted"/>
<feature type="region of interest" description="Disordered" evidence="1">
    <location>
        <begin position="360"/>
        <end position="419"/>
    </location>
</feature>
<organism evidence="2 3">
    <name type="scientific">Batillaria attramentaria</name>
    <dbReference type="NCBI Taxonomy" id="370345"/>
    <lineage>
        <taxon>Eukaryota</taxon>
        <taxon>Metazoa</taxon>
        <taxon>Spiralia</taxon>
        <taxon>Lophotrochozoa</taxon>
        <taxon>Mollusca</taxon>
        <taxon>Gastropoda</taxon>
        <taxon>Caenogastropoda</taxon>
        <taxon>Sorbeoconcha</taxon>
        <taxon>Cerithioidea</taxon>
        <taxon>Batillariidae</taxon>
        <taxon>Batillaria</taxon>
    </lineage>
</organism>
<evidence type="ECO:0000313" key="2">
    <source>
        <dbReference type="EMBL" id="KAK7503076.1"/>
    </source>
</evidence>